<sequence length="414" mass="46240">MASKDSLYNRKKWEDGDFPILCETCLGPNPYIRMQKNKYGDECKVCNRPFTSFRWCPGRGARFKKTEVCQTCAKMKNVCQTCLLDLEYGLPVQVRDQALAIKEQFPQQGANRDFFVQNAERALAESDGTTPYGELALIPNSGNNEMLNKLASTRGGGREPYYARNAPHICSFFVKGECKRGDECPYRHETPKPVDDKLSIQNIKDRFYGTNDPVAEKLLSRAKAAPKLVVPTDQSITTLYIGNLGSNGELVVSEQDLRNHFYQYGEIRQIHVLPNKFCAFIDFLTREGAELAAERSFNQTTINGQKLSVRWGRPQAQTRFEGIEEKKVFREVPNLPGALPLPSFDEPGPSSSKSKRPHAEVITSEEAGPLKNPKLVIPNVAPKAGSSSSSTSSNQSQVYYPSQDPMRLGTKGPL</sequence>
<evidence type="ECO:0000313" key="1">
    <source>
        <dbReference type="Proteomes" id="UP000887580"/>
    </source>
</evidence>
<dbReference type="Proteomes" id="UP000887580">
    <property type="component" value="Unplaced"/>
</dbReference>
<dbReference type="WBParaSite" id="PS1159_v2.g23264.t1">
    <property type="protein sequence ID" value="PS1159_v2.g23264.t1"/>
    <property type="gene ID" value="PS1159_v2.g23264"/>
</dbReference>
<protein>
    <submittedName>
        <fullName evidence="2">Pre-mRNA-splicing factor RBM22</fullName>
    </submittedName>
</protein>
<reference evidence="2" key="1">
    <citation type="submission" date="2022-11" db="UniProtKB">
        <authorList>
            <consortium name="WormBaseParasite"/>
        </authorList>
    </citation>
    <scope>IDENTIFICATION</scope>
</reference>
<proteinExistence type="predicted"/>
<evidence type="ECO:0000313" key="2">
    <source>
        <dbReference type="WBParaSite" id="PS1159_v2.g23264.t1"/>
    </source>
</evidence>
<name>A0AC35G2K7_9BILA</name>
<organism evidence="1 2">
    <name type="scientific">Panagrolaimus sp. PS1159</name>
    <dbReference type="NCBI Taxonomy" id="55785"/>
    <lineage>
        <taxon>Eukaryota</taxon>
        <taxon>Metazoa</taxon>
        <taxon>Ecdysozoa</taxon>
        <taxon>Nematoda</taxon>
        <taxon>Chromadorea</taxon>
        <taxon>Rhabditida</taxon>
        <taxon>Tylenchina</taxon>
        <taxon>Panagrolaimomorpha</taxon>
        <taxon>Panagrolaimoidea</taxon>
        <taxon>Panagrolaimidae</taxon>
        <taxon>Panagrolaimus</taxon>
    </lineage>
</organism>
<accession>A0AC35G2K7</accession>